<evidence type="ECO:0000256" key="6">
    <source>
        <dbReference type="ARBA" id="ARBA00022982"/>
    </source>
</evidence>
<dbReference type="EMBL" id="CH477385">
    <property type="protein sequence ID" value="EAT42111.1"/>
    <property type="molecule type" value="Genomic_DNA"/>
</dbReference>
<evidence type="ECO:0000259" key="15">
    <source>
        <dbReference type="PROSITE" id="PS51019"/>
    </source>
</evidence>
<protein>
    <submittedName>
        <fullName evidence="16">AAEL006322-PA</fullName>
    </submittedName>
</protein>
<organism evidence="16 17">
    <name type="scientific">Aedes aegypti</name>
    <name type="common">Yellowfever mosquito</name>
    <name type="synonym">Culex aegypti</name>
    <dbReference type="NCBI Taxonomy" id="7159"/>
    <lineage>
        <taxon>Eukaryota</taxon>
        <taxon>Metazoa</taxon>
        <taxon>Ecdysozoa</taxon>
        <taxon>Arthropoda</taxon>
        <taxon>Hexapoda</taxon>
        <taxon>Insecta</taxon>
        <taxon>Pterygota</taxon>
        <taxon>Neoptera</taxon>
        <taxon>Endopterygota</taxon>
        <taxon>Diptera</taxon>
        <taxon>Nematocera</taxon>
        <taxon>Culicoidea</taxon>
        <taxon>Culicidae</taxon>
        <taxon>Culicinae</taxon>
        <taxon>Aedini</taxon>
        <taxon>Aedes</taxon>
        <taxon>Stegomyia</taxon>
    </lineage>
</organism>
<keyword evidence="4" id="KW-0813">Transport</keyword>
<gene>
    <name evidence="16" type="ORF">AaeL_AAEL006322</name>
</gene>
<reference evidence="16" key="3">
    <citation type="submission" date="2012-09" db="EMBL/GenBank/DDBJ databases">
        <authorList>
            <consortium name="VectorBase"/>
        </authorList>
    </citation>
    <scope>NUCLEOTIDE SEQUENCE</scope>
    <source>
        <strain evidence="16">Liverpool</strain>
    </source>
</reference>
<evidence type="ECO:0000259" key="14">
    <source>
        <dbReference type="PROSITE" id="PS50939"/>
    </source>
</evidence>
<dbReference type="GO" id="GO:0140571">
    <property type="term" value="F:transmembrane ascorbate ferrireductase activity"/>
    <property type="evidence" value="ECO:0007669"/>
    <property type="project" value="TreeGrafter"/>
</dbReference>
<feature type="chain" id="PRO_5014307733" evidence="12">
    <location>
        <begin position="29"/>
        <end position="648"/>
    </location>
</feature>
<evidence type="ECO:0000256" key="1">
    <source>
        <dbReference type="ARBA" id="ARBA00001970"/>
    </source>
</evidence>
<keyword evidence="5 11" id="KW-0812">Transmembrane</keyword>
<dbReference type="AlphaFoldDB" id="Q176N7"/>
<feature type="transmembrane region" description="Helical" evidence="11">
    <location>
        <begin position="443"/>
        <end position="461"/>
    </location>
</feature>
<dbReference type="Pfam" id="PF03188">
    <property type="entry name" value="Cytochrom_B561"/>
    <property type="match status" value="1"/>
</dbReference>
<dbReference type="STRING" id="7159.Q176N7"/>
<keyword evidence="12" id="KW-0732">Signal</keyword>
<keyword evidence="7 11" id="KW-1133">Transmembrane helix</keyword>
<keyword evidence="6" id="KW-0249">Electron transport</keyword>
<sequence>MDENTRLIMRLMLSIALVLSALIGPIITLPNGAPVSVCETMLPFHGGGIPPLTTASPFRITPVTSVVGSGQQLQVEIESFPANVVFKGFMIQARNRFPPNEVLGQFELTDESAIKLINCGGESNTATHTNTKTKKDLALEWIAPANFKGEVVFNATIAQDYDKFWVGLESVPVKVVETGQNPPPVVGISTTRQPPTTTTVPPYVPRVTAATDSSDPIYQGCGDTKGCFGFPEGCVETRNCRAVVATIVQGERYIFEMKSGYNRPAYIAVGLSNDAKMGDDSVVECVPEQGTVNAYASWTFAGPYGVSRQGIAQNFIRLLEKSYVDGVIHCKVERDAVTTVKGQKFDLINGKYHLLLATGSEADSTHVSYHDIGRHVSGVPLALAEVGPVQGMSKLLLRLHGALMLTAWIGTASLGILLARYFRQTWVGSQLCGKDQWFAWHRFLMVLTWCLTVAGFIIIFVEIGGWSQVDNPHAILGVVTTVLCFLQPIGAYFRPHPGTKRRPLFNWLHWLGGNLAHIIAIVAIFFAVKLQKAELPEWLDFILVAFVAFHVFMHLIFSIFSWIQIGGCASERRNNQRVTSMQMADMTPSRNSMSSMDRKQDAAFSGFRKVMLFFYILIIVAFVVALVVITVLAPIEDAVESIKKQIMN</sequence>
<evidence type="ECO:0000256" key="10">
    <source>
        <dbReference type="ARBA" id="ARBA00023180"/>
    </source>
</evidence>
<dbReference type="eggNOG" id="KOG4293">
    <property type="taxonomic scope" value="Eukaryota"/>
</dbReference>
<dbReference type="PROSITE" id="PS50939">
    <property type="entry name" value="CYTOCHROME_B561"/>
    <property type="match status" value="1"/>
</dbReference>
<dbReference type="PhylomeDB" id="Q176N7"/>
<dbReference type="InterPro" id="IPR042307">
    <property type="entry name" value="Reeler_sf"/>
</dbReference>
<dbReference type="SMART" id="SM00665">
    <property type="entry name" value="B561"/>
    <property type="match status" value="1"/>
</dbReference>
<dbReference type="InterPro" id="IPR051237">
    <property type="entry name" value="Ferric-chelate_Red/DefProt"/>
</dbReference>
<evidence type="ECO:0000256" key="5">
    <source>
        <dbReference type="ARBA" id="ARBA00022692"/>
    </source>
</evidence>
<dbReference type="Pfam" id="PF03351">
    <property type="entry name" value="DOMON"/>
    <property type="match status" value="1"/>
</dbReference>
<feature type="domain" description="DOMON" evidence="13">
    <location>
        <begin position="240"/>
        <end position="359"/>
    </location>
</feature>
<reference evidence="16" key="2">
    <citation type="journal article" date="2007" name="Science">
        <title>Genome sequence of Aedes aegypti, a major arbovirus vector.</title>
        <authorList>
            <person name="Nene V."/>
            <person name="Wortman J.R."/>
            <person name="Lawson D."/>
            <person name="Haas B."/>
            <person name="Kodira C."/>
            <person name="Tu Z.J."/>
            <person name="Loftus B."/>
            <person name="Xi Z."/>
            <person name="Megy K."/>
            <person name="Grabherr M."/>
            <person name="Ren Q."/>
            <person name="Zdobnov E.M."/>
            <person name="Lobo N.F."/>
            <person name="Campbell K.S."/>
            <person name="Brown S.E."/>
            <person name="Bonaldo M.F."/>
            <person name="Zhu J."/>
            <person name="Sinkins S.P."/>
            <person name="Hogenkamp D.G."/>
            <person name="Amedeo P."/>
            <person name="Arensburger P."/>
            <person name="Atkinson P.W."/>
            <person name="Bidwell S."/>
            <person name="Biedler J."/>
            <person name="Birney E."/>
            <person name="Bruggner R.V."/>
            <person name="Costas J."/>
            <person name="Coy M.R."/>
            <person name="Crabtree J."/>
            <person name="Crawford M."/>
            <person name="Debruyn B."/>
            <person name="Decaprio D."/>
            <person name="Eiglmeier K."/>
            <person name="Eisenstadt E."/>
            <person name="El-Dorry H."/>
            <person name="Gelbart W.M."/>
            <person name="Gomes S.L."/>
            <person name="Hammond M."/>
            <person name="Hannick L.I."/>
            <person name="Hogan J.R."/>
            <person name="Holmes M.H."/>
            <person name="Jaffe D."/>
            <person name="Johnston J.S."/>
            <person name="Kennedy R.C."/>
            <person name="Koo H."/>
            <person name="Kravitz S."/>
            <person name="Kriventseva E.V."/>
            <person name="Kulp D."/>
            <person name="Labutti K."/>
            <person name="Lee E."/>
            <person name="Li S."/>
            <person name="Lovin D.D."/>
            <person name="Mao C."/>
            <person name="Mauceli E."/>
            <person name="Menck C.F."/>
            <person name="Miller J.R."/>
            <person name="Montgomery P."/>
            <person name="Mori A."/>
            <person name="Nascimento A.L."/>
            <person name="Naveira H.F."/>
            <person name="Nusbaum C."/>
            <person name="O'leary S."/>
            <person name="Orvis J."/>
            <person name="Pertea M."/>
            <person name="Quesneville H."/>
            <person name="Reidenbach K.R."/>
            <person name="Rogers Y.H."/>
            <person name="Roth C.W."/>
            <person name="Schneider J.R."/>
            <person name="Schatz M."/>
            <person name="Shumway M."/>
            <person name="Stanke M."/>
            <person name="Stinson E.O."/>
            <person name="Tubio J.M."/>
            <person name="Vanzee J.P."/>
            <person name="Verjovski-Almeida S."/>
            <person name="Werner D."/>
            <person name="White O."/>
            <person name="Wyder S."/>
            <person name="Zeng Q."/>
            <person name="Zhao Q."/>
            <person name="Zhao Y."/>
            <person name="Hill C.A."/>
            <person name="Raikhel A.S."/>
            <person name="Soares M.B."/>
            <person name="Knudson D.L."/>
            <person name="Lee N.H."/>
            <person name="Galagan J."/>
            <person name="Salzberg S.L."/>
            <person name="Paulsen I.T."/>
            <person name="Dimopoulos G."/>
            <person name="Collins F.H."/>
            <person name="Birren B."/>
            <person name="Fraser-Liggett C.M."/>
            <person name="Severson D.W."/>
        </authorList>
    </citation>
    <scope>NUCLEOTIDE SEQUENCE [LARGE SCALE GENOMIC DNA]</scope>
    <source>
        <strain evidence="16">Liverpool</strain>
    </source>
</reference>
<dbReference type="GO" id="GO:0016020">
    <property type="term" value="C:membrane"/>
    <property type="evidence" value="ECO:0007669"/>
    <property type="project" value="UniProtKB-SubCell"/>
</dbReference>
<dbReference type="OMA" id="FPMADMT"/>
<dbReference type="CDD" id="cd08760">
    <property type="entry name" value="Cyt_b561_FRRS1_like"/>
    <property type="match status" value="1"/>
</dbReference>
<reference evidence="16" key="1">
    <citation type="submission" date="2005-10" db="EMBL/GenBank/DDBJ databases">
        <authorList>
            <person name="Loftus B.J."/>
            <person name="Nene V.M."/>
            <person name="Hannick L.I."/>
            <person name="Bidwell S."/>
            <person name="Haas B."/>
            <person name="Amedeo P."/>
            <person name="Orvis J."/>
            <person name="Wortman J.R."/>
            <person name="White O.R."/>
            <person name="Salzberg S."/>
            <person name="Shumway M."/>
            <person name="Koo H."/>
            <person name="Zhao Y."/>
            <person name="Holmes M."/>
            <person name="Miller J."/>
            <person name="Schatz M."/>
            <person name="Pop M."/>
            <person name="Pai G."/>
            <person name="Utterback T."/>
            <person name="Rogers Y.-H."/>
            <person name="Kravitz S."/>
            <person name="Fraser C.M."/>
        </authorList>
    </citation>
    <scope>NUCLEOTIDE SEQUENCE</scope>
    <source>
        <strain evidence="16">Liverpool</strain>
    </source>
</reference>
<keyword evidence="9 11" id="KW-0472">Membrane</keyword>
<feature type="domain" description="Reelin" evidence="15">
    <location>
        <begin position="23"/>
        <end position="194"/>
    </location>
</feature>
<dbReference type="PROSITE" id="PS51019">
    <property type="entry name" value="REELIN"/>
    <property type="match status" value="1"/>
</dbReference>
<dbReference type="CDD" id="cd09628">
    <property type="entry name" value="DOMON_SDR_2_like"/>
    <property type="match status" value="1"/>
</dbReference>
<proteinExistence type="inferred from homology"/>
<comment type="cofactor">
    <cofactor evidence="1">
        <name>heme b</name>
        <dbReference type="ChEBI" id="CHEBI:60344"/>
    </cofactor>
</comment>
<feature type="transmembrane region" description="Helical" evidence="11">
    <location>
        <begin position="473"/>
        <end position="493"/>
    </location>
</feature>
<dbReference type="PANTHER" id="PTHR45828">
    <property type="entry name" value="CYTOCHROME B561/FERRIC REDUCTASE TRANSMEMBRANE"/>
    <property type="match status" value="1"/>
</dbReference>
<evidence type="ECO:0000256" key="4">
    <source>
        <dbReference type="ARBA" id="ARBA00022448"/>
    </source>
</evidence>
<evidence type="ECO:0000313" key="17">
    <source>
        <dbReference type="Proteomes" id="UP000682892"/>
    </source>
</evidence>
<evidence type="ECO:0000256" key="11">
    <source>
        <dbReference type="SAM" id="Phobius"/>
    </source>
</evidence>
<feature type="transmembrane region" description="Helical" evidence="11">
    <location>
        <begin position="538"/>
        <end position="563"/>
    </location>
</feature>
<evidence type="ECO:0000256" key="12">
    <source>
        <dbReference type="SAM" id="SignalP"/>
    </source>
</evidence>
<evidence type="ECO:0000256" key="8">
    <source>
        <dbReference type="ARBA" id="ARBA00023004"/>
    </source>
</evidence>
<name>Q176N7_AEDAE</name>
<feature type="domain" description="Cytochrome b561" evidence="14">
    <location>
        <begin position="356"/>
        <end position="563"/>
    </location>
</feature>
<accession>Q176N7</accession>
<dbReference type="Proteomes" id="UP000682892">
    <property type="component" value="Unassembled WGS sequence"/>
</dbReference>
<evidence type="ECO:0000256" key="2">
    <source>
        <dbReference type="ARBA" id="ARBA00004141"/>
    </source>
</evidence>
<evidence type="ECO:0000256" key="3">
    <source>
        <dbReference type="ARBA" id="ARBA00009195"/>
    </source>
</evidence>
<dbReference type="VEuPathDB" id="VectorBase:AAEL006322"/>
<dbReference type="Gene3D" id="2.60.40.4060">
    <property type="entry name" value="Reeler domain"/>
    <property type="match status" value="1"/>
</dbReference>
<dbReference type="Gene3D" id="1.20.120.1770">
    <property type="match status" value="1"/>
</dbReference>
<feature type="transmembrane region" description="Helical" evidence="11">
    <location>
        <begin position="612"/>
        <end position="635"/>
    </location>
</feature>
<comment type="similarity">
    <text evidence="3">Belongs to the FRRS1 family.</text>
</comment>
<feature type="transmembrane region" description="Helical" evidence="11">
    <location>
        <begin position="505"/>
        <end position="526"/>
    </location>
</feature>
<keyword evidence="10" id="KW-0325">Glycoprotein</keyword>
<dbReference type="InterPro" id="IPR005018">
    <property type="entry name" value="DOMON_domain"/>
</dbReference>
<feature type="transmembrane region" description="Helical" evidence="11">
    <location>
        <begin position="402"/>
        <end position="422"/>
    </location>
</feature>
<dbReference type="PROSITE" id="PS50836">
    <property type="entry name" value="DOMON"/>
    <property type="match status" value="1"/>
</dbReference>
<evidence type="ECO:0000256" key="9">
    <source>
        <dbReference type="ARBA" id="ARBA00023136"/>
    </source>
</evidence>
<evidence type="ECO:0000256" key="7">
    <source>
        <dbReference type="ARBA" id="ARBA00022989"/>
    </source>
</evidence>
<dbReference type="PANTHER" id="PTHR45828:SF38">
    <property type="entry name" value="FERRIC-CHELATE REDUCTASE 1 HOMOLOG-RELATED"/>
    <property type="match status" value="1"/>
</dbReference>
<dbReference type="PaxDb" id="7159-AAEL006322-PA"/>
<feature type="signal peptide" evidence="12">
    <location>
        <begin position="1"/>
        <end position="28"/>
    </location>
</feature>
<dbReference type="Pfam" id="PF02014">
    <property type="entry name" value="Reeler"/>
    <property type="match status" value="1"/>
</dbReference>
<evidence type="ECO:0000259" key="13">
    <source>
        <dbReference type="PROSITE" id="PS50836"/>
    </source>
</evidence>
<dbReference type="CDD" id="cd08544">
    <property type="entry name" value="Reeler"/>
    <property type="match status" value="1"/>
</dbReference>
<comment type="subcellular location">
    <subcellularLocation>
        <location evidence="2">Membrane</location>
        <topology evidence="2">Multi-pass membrane protein</topology>
    </subcellularLocation>
</comment>
<keyword evidence="8" id="KW-0408">Iron</keyword>
<dbReference type="InterPro" id="IPR006593">
    <property type="entry name" value="Cyt_b561/ferric_Rdtase_TM"/>
</dbReference>
<evidence type="ECO:0000313" key="16">
    <source>
        <dbReference type="EMBL" id="EAT42111.1"/>
    </source>
</evidence>
<dbReference type="InterPro" id="IPR002861">
    <property type="entry name" value="Reeler_dom"/>
</dbReference>
<dbReference type="SMART" id="SM00664">
    <property type="entry name" value="DoH"/>
    <property type="match status" value="1"/>
</dbReference>